<dbReference type="RefSeq" id="WP_280658673.1">
    <property type="nucleotide sequence ID" value="NZ_CP120373.1"/>
</dbReference>
<evidence type="ECO:0000313" key="3">
    <source>
        <dbReference type="Proteomes" id="UP001229355"/>
    </source>
</evidence>
<keyword evidence="3" id="KW-1185">Reference proteome</keyword>
<proteinExistence type="predicted"/>
<dbReference type="Proteomes" id="UP001229355">
    <property type="component" value="Chromosome 1"/>
</dbReference>
<sequence>MNEEIGRLADRLKPAGPERVAECLDALKRGGMAAPAAIAPGDFLREYTLALSNVPACGLMAAIVKLKRGEYATVKPAFMPLPAELAALARKESLGVREDMARARAMVETLHALSRPEPSPESKARVRALHARFRAQVTADRAEATPPSAERGAGGQKAVLPASPLPEQGQ</sequence>
<accession>A0ABY8DC36</accession>
<protein>
    <submittedName>
        <fullName evidence="2">Uncharacterized protein</fullName>
    </submittedName>
</protein>
<dbReference type="EMBL" id="CP120373">
    <property type="protein sequence ID" value="WEX86606.1"/>
    <property type="molecule type" value="Genomic_DNA"/>
</dbReference>
<evidence type="ECO:0000256" key="1">
    <source>
        <dbReference type="SAM" id="MobiDB-lite"/>
    </source>
</evidence>
<evidence type="ECO:0000313" key="2">
    <source>
        <dbReference type="EMBL" id="WEX86606.1"/>
    </source>
</evidence>
<gene>
    <name evidence="2" type="ORF">PZN02_002907</name>
</gene>
<name>A0ABY8DC36_9HYPH</name>
<organism evidence="2 3">
    <name type="scientific">Sinorhizobium garamanticum</name>
    <dbReference type="NCBI Taxonomy" id="680247"/>
    <lineage>
        <taxon>Bacteria</taxon>
        <taxon>Pseudomonadati</taxon>
        <taxon>Pseudomonadota</taxon>
        <taxon>Alphaproteobacteria</taxon>
        <taxon>Hyphomicrobiales</taxon>
        <taxon>Rhizobiaceae</taxon>
        <taxon>Sinorhizobium/Ensifer group</taxon>
        <taxon>Sinorhizobium</taxon>
    </lineage>
</organism>
<reference evidence="2 3" key="1">
    <citation type="submission" date="2023-03" db="EMBL/GenBank/DDBJ databases">
        <authorList>
            <person name="Kaur S."/>
            <person name="Espinosa-Saiz D."/>
            <person name="Velazquez E."/>
            <person name="Menendez E."/>
            <person name="diCenzo G.C."/>
        </authorList>
    </citation>
    <scope>NUCLEOTIDE SEQUENCE [LARGE SCALE GENOMIC DNA]</scope>
    <source>
        <strain evidence="2 3">LMG 24692</strain>
    </source>
</reference>
<feature type="region of interest" description="Disordered" evidence="1">
    <location>
        <begin position="136"/>
        <end position="170"/>
    </location>
</feature>